<organism evidence="2 3">
    <name type="scientific">Mycena pura</name>
    <dbReference type="NCBI Taxonomy" id="153505"/>
    <lineage>
        <taxon>Eukaryota</taxon>
        <taxon>Fungi</taxon>
        <taxon>Dikarya</taxon>
        <taxon>Basidiomycota</taxon>
        <taxon>Agaricomycotina</taxon>
        <taxon>Agaricomycetes</taxon>
        <taxon>Agaricomycetidae</taxon>
        <taxon>Agaricales</taxon>
        <taxon>Marasmiineae</taxon>
        <taxon>Mycenaceae</taxon>
        <taxon>Mycena</taxon>
    </lineage>
</organism>
<evidence type="ECO:0000313" key="3">
    <source>
        <dbReference type="Proteomes" id="UP001219525"/>
    </source>
</evidence>
<dbReference type="Proteomes" id="UP001219525">
    <property type="component" value="Unassembled WGS sequence"/>
</dbReference>
<protein>
    <submittedName>
        <fullName evidence="2">Uncharacterized protein</fullName>
    </submittedName>
</protein>
<dbReference type="AlphaFoldDB" id="A0AAD7E1G8"/>
<accession>A0AAD7E1G8</accession>
<evidence type="ECO:0000256" key="1">
    <source>
        <dbReference type="SAM" id="SignalP"/>
    </source>
</evidence>
<evidence type="ECO:0000313" key="2">
    <source>
        <dbReference type="EMBL" id="KAJ7223519.1"/>
    </source>
</evidence>
<sequence>MLNYKSFFAITLATLFSIASSAPAKPGADVSGTLELCTGAEVGVDCFDLPLSGSDSSSNSCLAFTTTGALSHFYQSITGVVVPTGFFCMFFQSSTCTSCTQNSGAFIPAGSWDMSAVPGVSGLVDFTKLTVSLSCVLDTN</sequence>
<name>A0AAD7E1G8_9AGAR</name>
<keyword evidence="1" id="KW-0732">Signal</keyword>
<feature type="signal peptide" evidence="1">
    <location>
        <begin position="1"/>
        <end position="21"/>
    </location>
</feature>
<dbReference type="EMBL" id="JARJCW010000006">
    <property type="protein sequence ID" value="KAJ7223519.1"/>
    <property type="molecule type" value="Genomic_DNA"/>
</dbReference>
<feature type="chain" id="PRO_5042267847" evidence="1">
    <location>
        <begin position="22"/>
        <end position="140"/>
    </location>
</feature>
<comment type="caution">
    <text evidence="2">The sequence shown here is derived from an EMBL/GenBank/DDBJ whole genome shotgun (WGS) entry which is preliminary data.</text>
</comment>
<reference evidence="2" key="1">
    <citation type="submission" date="2023-03" db="EMBL/GenBank/DDBJ databases">
        <title>Massive genome expansion in bonnet fungi (Mycena s.s.) driven by repeated elements and novel gene families across ecological guilds.</title>
        <authorList>
            <consortium name="Lawrence Berkeley National Laboratory"/>
            <person name="Harder C.B."/>
            <person name="Miyauchi S."/>
            <person name="Viragh M."/>
            <person name="Kuo A."/>
            <person name="Thoen E."/>
            <person name="Andreopoulos B."/>
            <person name="Lu D."/>
            <person name="Skrede I."/>
            <person name="Drula E."/>
            <person name="Henrissat B."/>
            <person name="Morin E."/>
            <person name="Kohler A."/>
            <person name="Barry K."/>
            <person name="LaButti K."/>
            <person name="Morin E."/>
            <person name="Salamov A."/>
            <person name="Lipzen A."/>
            <person name="Mereny Z."/>
            <person name="Hegedus B."/>
            <person name="Baldrian P."/>
            <person name="Stursova M."/>
            <person name="Weitz H."/>
            <person name="Taylor A."/>
            <person name="Grigoriev I.V."/>
            <person name="Nagy L.G."/>
            <person name="Martin F."/>
            <person name="Kauserud H."/>
        </authorList>
    </citation>
    <scope>NUCLEOTIDE SEQUENCE</scope>
    <source>
        <strain evidence="2">9144</strain>
    </source>
</reference>
<gene>
    <name evidence="2" type="ORF">GGX14DRAFT_165022</name>
</gene>
<proteinExistence type="predicted"/>
<keyword evidence="3" id="KW-1185">Reference proteome</keyword>